<organism evidence="2 3">
    <name type="scientific">Plutella xylostella</name>
    <name type="common">Diamondback moth</name>
    <name type="synonym">Plutella maculipennis</name>
    <dbReference type="NCBI Taxonomy" id="51655"/>
    <lineage>
        <taxon>Eukaryota</taxon>
        <taxon>Metazoa</taxon>
        <taxon>Ecdysozoa</taxon>
        <taxon>Arthropoda</taxon>
        <taxon>Hexapoda</taxon>
        <taxon>Insecta</taxon>
        <taxon>Pterygota</taxon>
        <taxon>Neoptera</taxon>
        <taxon>Endopterygota</taxon>
        <taxon>Lepidoptera</taxon>
        <taxon>Glossata</taxon>
        <taxon>Ditrysia</taxon>
        <taxon>Yponomeutoidea</taxon>
        <taxon>Plutellidae</taxon>
        <taxon>Plutella</taxon>
    </lineage>
</organism>
<evidence type="ECO:0000259" key="1">
    <source>
        <dbReference type="PROSITE" id="PS50878"/>
    </source>
</evidence>
<dbReference type="InterPro" id="IPR043502">
    <property type="entry name" value="DNA/RNA_pol_sf"/>
</dbReference>
<gene>
    <name evidence="2" type="ORF">JYU34_008223</name>
</gene>
<evidence type="ECO:0000313" key="3">
    <source>
        <dbReference type="Proteomes" id="UP000823941"/>
    </source>
</evidence>
<dbReference type="CDD" id="cd01650">
    <property type="entry name" value="RT_nLTR_like"/>
    <property type="match status" value="1"/>
</dbReference>
<protein>
    <recommendedName>
        <fullName evidence="1">Reverse transcriptase domain-containing protein</fullName>
    </recommendedName>
</protein>
<dbReference type="Proteomes" id="UP000823941">
    <property type="component" value="Chromosome 11"/>
</dbReference>
<dbReference type="PROSITE" id="PS50878">
    <property type="entry name" value="RT_POL"/>
    <property type="match status" value="1"/>
</dbReference>
<dbReference type="PANTHER" id="PTHR33332">
    <property type="entry name" value="REVERSE TRANSCRIPTASE DOMAIN-CONTAINING PROTEIN"/>
    <property type="match status" value="1"/>
</dbReference>
<evidence type="ECO:0000313" key="2">
    <source>
        <dbReference type="EMBL" id="KAG7306785.1"/>
    </source>
</evidence>
<dbReference type="EMBL" id="JAHIBW010000011">
    <property type="protein sequence ID" value="KAG7306785.1"/>
    <property type="molecule type" value="Genomic_DNA"/>
</dbReference>
<comment type="caution">
    <text evidence="2">The sequence shown here is derived from an EMBL/GenBank/DDBJ whole genome shotgun (WGS) entry which is preliminary data.</text>
</comment>
<sequence length="590" mass="68047">MEESILTNPKQFWTYMKQNRANSTYPATMSYAGTVASSGENICELFSSFFHSTFLSSSSDTIHDNNPRQSCSDIATVRIDKDEVVKLLRSLDVSKSAGPDLLPAIFFVKCASEISIPVSILFRRSIDEGIMPIVWKSAFITPIHKKGSRDCVEHYRPISKLCLLAKVFERIIYNQLYESIKSDLSPTQHGFLKQRSTVSNLLLLNDFVTFSMNAGDQVDTIYTDYSKAFDRIDHKLLLLKLGYLGIRGDLFRWFTSYVHNRSQAVVLNGYTSSWRCIPSGVPQGSLLGPLLFVIFITDIDSCFQHSHHLLFADDMKVYRVVNNESDALLLQQDLNRLDIYCERNKLDLNVSKCYFMTFTRKPSPFSTNYSVKNQYLTRVSNMRDLGVTHDSKLLFDKHIDDIVSKASKALGFLMRSSKKFKNMKTVKLLYCSYVRSHLEYACQVWNPNYETYSDRIEKIQRKFTRYLKFKFNISVNMTYEQRCAKFHLLPLHLRRIISDIILLIKIIRGSCDCPSLLRKININVPARKFRNNKVFFVPSVSTNYRKNSYILRACSTFNNLSSETDLDIFCSGIDSLKKYVIRTFVASIQQ</sequence>
<accession>A0ABQ7QP19</accession>
<proteinExistence type="predicted"/>
<dbReference type="InterPro" id="IPR000477">
    <property type="entry name" value="RT_dom"/>
</dbReference>
<dbReference type="Pfam" id="PF00078">
    <property type="entry name" value="RVT_1"/>
    <property type="match status" value="1"/>
</dbReference>
<name>A0ABQ7QP19_PLUXY</name>
<reference evidence="2 3" key="1">
    <citation type="submission" date="2021-06" db="EMBL/GenBank/DDBJ databases">
        <title>A haploid diamondback moth (Plutella xylostella L.) genome assembly resolves 31 chromosomes and identifies a diamide resistance mutation.</title>
        <authorList>
            <person name="Ward C.M."/>
            <person name="Perry K.D."/>
            <person name="Baker G."/>
            <person name="Powis K."/>
            <person name="Heckel D.G."/>
            <person name="Baxter S.W."/>
        </authorList>
    </citation>
    <scope>NUCLEOTIDE SEQUENCE [LARGE SCALE GENOMIC DNA]</scope>
    <source>
        <strain evidence="2 3">LV</strain>
        <tissue evidence="2">Single pupa</tissue>
    </source>
</reference>
<dbReference type="SUPFAM" id="SSF56672">
    <property type="entry name" value="DNA/RNA polymerases"/>
    <property type="match status" value="1"/>
</dbReference>
<feature type="domain" description="Reverse transcriptase" evidence="1">
    <location>
        <begin position="124"/>
        <end position="371"/>
    </location>
</feature>
<keyword evidence="3" id="KW-1185">Reference proteome</keyword>